<reference evidence="4" key="1">
    <citation type="submission" date="2021-01" db="UniProtKB">
        <authorList>
            <consortium name="EnsemblMetazoa"/>
        </authorList>
    </citation>
    <scope>IDENTIFICATION</scope>
</reference>
<dbReference type="EnsemblMetazoa" id="CLYHEMT022263.2">
    <property type="protein sequence ID" value="CLYHEMP022263.2"/>
    <property type="gene ID" value="CLYHEMG022263"/>
</dbReference>
<evidence type="ECO:0000259" key="3">
    <source>
        <dbReference type="PROSITE" id="PS50835"/>
    </source>
</evidence>
<feature type="transmembrane region" description="Helical" evidence="2">
    <location>
        <begin position="240"/>
        <end position="259"/>
    </location>
</feature>
<dbReference type="Proteomes" id="UP000594262">
    <property type="component" value="Unplaced"/>
</dbReference>
<feature type="transmembrane region" description="Helical" evidence="2">
    <location>
        <begin position="34"/>
        <end position="55"/>
    </location>
</feature>
<evidence type="ECO:0000256" key="1">
    <source>
        <dbReference type="ARBA" id="ARBA00023157"/>
    </source>
</evidence>
<dbReference type="SUPFAM" id="SSF57610">
    <property type="entry name" value="Thyroglobulin type-1 domain"/>
    <property type="match status" value="1"/>
</dbReference>
<keyword evidence="2" id="KW-0472">Membrane</keyword>
<name>A0A7M5XFS9_9CNID</name>
<keyword evidence="2" id="KW-0812">Transmembrane</keyword>
<dbReference type="SUPFAM" id="SSF48726">
    <property type="entry name" value="Immunoglobulin"/>
    <property type="match status" value="1"/>
</dbReference>
<dbReference type="Gene3D" id="4.10.800.10">
    <property type="entry name" value="Thyroglobulin type-1"/>
    <property type="match status" value="1"/>
</dbReference>
<dbReference type="AlphaFoldDB" id="A0A7M5XFS9"/>
<accession>A0A7M5XFS9</accession>
<sequence>RKLKRSVGNTEPSKATSLKLYVTMSTNSKATTTSILILTIAILGLIAPTFSYEYIPPERTIRLNIGEHATIQCTDFTPNIRDLYWEKANDQYYVQQDICPITDCVAFSLKKPSQNQTILHVTPFTDDDYGSYICRRKMNNTRNGYAIIIDTLEIELIPKNENEQDNRTNCQNDAIVASDPRSVSHKPECTSDGRYELVQTMMYSGARLFWCVNQDYGTKTHKHFFNKLDDLPCVKKRVGVTFHTAMIVIGCIQGLFTLLDIFLGFAYGTGFFILIIRGFMFVIMSPMKATMRRGN</sequence>
<dbReference type="InterPro" id="IPR036179">
    <property type="entry name" value="Ig-like_dom_sf"/>
</dbReference>
<keyword evidence="1" id="KW-1015">Disulfide bond</keyword>
<keyword evidence="5" id="KW-1185">Reference proteome</keyword>
<dbReference type="Pfam" id="PF00086">
    <property type="entry name" value="Thyroglobulin_1"/>
    <property type="match status" value="1"/>
</dbReference>
<dbReference type="InterPro" id="IPR013783">
    <property type="entry name" value="Ig-like_fold"/>
</dbReference>
<keyword evidence="2" id="KW-1133">Transmembrane helix</keyword>
<dbReference type="InterPro" id="IPR007110">
    <property type="entry name" value="Ig-like_dom"/>
</dbReference>
<evidence type="ECO:0000313" key="5">
    <source>
        <dbReference type="Proteomes" id="UP000594262"/>
    </source>
</evidence>
<feature type="domain" description="Ig-like" evidence="3">
    <location>
        <begin position="48"/>
        <end position="135"/>
    </location>
</feature>
<feature type="transmembrane region" description="Helical" evidence="2">
    <location>
        <begin position="265"/>
        <end position="284"/>
    </location>
</feature>
<dbReference type="InterPro" id="IPR000716">
    <property type="entry name" value="Thyroglobulin_1"/>
</dbReference>
<dbReference type="PROSITE" id="PS50835">
    <property type="entry name" value="IG_LIKE"/>
    <property type="match status" value="1"/>
</dbReference>
<dbReference type="InterPro" id="IPR036857">
    <property type="entry name" value="Thyroglobulin_1_sf"/>
</dbReference>
<organism evidence="4 5">
    <name type="scientific">Clytia hemisphaerica</name>
    <dbReference type="NCBI Taxonomy" id="252671"/>
    <lineage>
        <taxon>Eukaryota</taxon>
        <taxon>Metazoa</taxon>
        <taxon>Cnidaria</taxon>
        <taxon>Hydrozoa</taxon>
        <taxon>Hydroidolina</taxon>
        <taxon>Leptothecata</taxon>
        <taxon>Obeliida</taxon>
        <taxon>Clytiidae</taxon>
        <taxon>Clytia</taxon>
    </lineage>
</organism>
<dbReference type="Gene3D" id="2.60.40.10">
    <property type="entry name" value="Immunoglobulins"/>
    <property type="match status" value="1"/>
</dbReference>
<evidence type="ECO:0000313" key="4">
    <source>
        <dbReference type="EnsemblMetazoa" id="CLYHEMP022263.2"/>
    </source>
</evidence>
<protein>
    <recommendedName>
        <fullName evidence="3">Ig-like domain-containing protein</fullName>
    </recommendedName>
</protein>
<proteinExistence type="predicted"/>
<evidence type="ECO:0000256" key="2">
    <source>
        <dbReference type="SAM" id="Phobius"/>
    </source>
</evidence>